<dbReference type="EMBL" id="BLLF01000628">
    <property type="protein sequence ID" value="GFH13571.1"/>
    <property type="molecule type" value="Genomic_DNA"/>
</dbReference>
<dbReference type="Gene3D" id="1.10.3460.10">
    <property type="entry name" value="Chlorophyll a/b binding protein domain"/>
    <property type="match status" value="1"/>
</dbReference>
<dbReference type="InterPro" id="IPR022796">
    <property type="entry name" value="Chloroa_b-bind"/>
</dbReference>
<keyword evidence="2" id="KW-0150">Chloroplast</keyword>
<evidence type="ECO:0000313" key="6">
    <source>
        <dbReference type="Proteomes" id="UP000485058"/>
    </source>
</evidence>
<organism evidence="5 6">
    <name type="scientific">Haematococcus lacustris</name>
    <name type="common">Green alga</name>
    <name type="synonym">Haematococcus pluvialis</name>
    <dbReference type="NCBI Taxonomy" id="44745"/>
    <lineage>
        <taxon>Eukaryota</taxon>
        <taxon>Viridiplantae</taxon>
        <taxon>Chlorophyta</taxon>
        <taxon>core chlorophytes</taxon>
        <taxon>Chlorophyceae</taxon>
        <taxon>CS clade</taxon>
        <taxon>Chlamydomonadales</taxon>
        <taxon>Haematococcaceae</taxon>
        <taxon>Haematococcus</taxon>
    </lineage>
</organism>
<comment type="subcellular location">
    <subcellularLocation>
        <location evidence="1">Plastid</location>
        <location evidence="1">Chloroplast</location>
    </subcellularLocation>
</comment>
<dbReference type="GO" id="GO:0009507">
    <property type="term" value="C:chloroplast"/>
    <property type="evidence" value="ECO:0007669"/>
    <property type="project" value="UniProtKB-SubCell"/>
</dbReference>
<evidence type="ECO:0000256" key="4">
    <source>
        <dbReference type="SAM" id="MobiDB-lite"/>
    </source>
</evidence>
<protein>
    <submittedName>
        <fullName evidence="5">Carotene biosynthesis-related protein</fullName>
    </submittedName>
</protein>
<evidence type="ECO:0000256" key="1">
    <source>
        <dbReference type="ARBA" id="ARBA00004229"/>
    </source>
</evidence>
<dbReference type="AlphaFoldDB" id="A0A699YVI5"/>
<accession>A0A699YVI5</accession>
<evidence type="ECO:0000256" key="3">
    <source>
        <dbReference type="ARBA" id="ARBA00022640"/>
    </source>
</evidence>
<sequence length="184" mass="18966">MSAMMNIRSSRPVTQATPSRPARSALGRRCTARAASEDVPVTEAAPIASTSSPAEAPARSVAAPFSLLNATNEAINGRAAMLGFVAAVGAELASHQGIVSQVAGRYDNAELVEKALRGSDLGFFAIVSLVTMGTLAPRLLENEAVDARSFGPFTPGLEKTLGRAAMMGFAGVLLIELVKGSPLL</sequence>
<keyword evidence="6" id="KW-1185">Reference proteome</keyword>
<name>A0A699YVI5_HAELA</name>
<dbReference type="Proteomes" id="UP000485058">
    <property type="component" value="Unassembled WGS sequence"/>
</dbReference>
<feature type="compositionally biased region" description="Polar residues" evidence="4">
    <location>
        <begin position="7"/>
        <end position="18"/>
    </location>
</feature>
<feature type="region of interest" description="Disordered" evidence="4">
    <location>
        <begin position="1"/>
        <end position="53"/>
    </location>
</feature>
<proteinExistence type="predicted"/>
<keyword evidence="3" id="KW-0934">Plastid</keyword>
<comment type="caution">
    <text evidence="5">The sequence shown here is derived from an EMBL/GenBank/DDBJ whole genome shotgun (WGS) entry which is preliminary data.</text>
</comment>
<reference evidence="5 6" key="1">
    <citation type="submission" date="2020-02" db="EMBL/GenBank/DDBJ databases">
        <title>Draft genome sequence of Haematococcus lacustris strain NIES-144.</title>
        <authorList>
            <person name="Morimoto D."/>
            <person name="Nakagawa S."/>
            <person name="Yoshida T."/>
            <person name="Sawayama S."/>
        </authorList>
    </citation>
    <scope>NUCLEOTIDE SEQUENCE [LARGE SCALE GENOMIC DNA]</scope>
    <source>
        <strain evidence="5 6">NIES-144</strain>
    </source>
</reference>
<gene>
    <name evidence="5" type="ORF">HaLaN_09486</name>
</gene>
<feature type="non-terminal residue" evidence="5">
    <location>
        <position position="1"/>
    </location>
</feature>
<evidence type="ECO:0000313" key="5">
    <source>
        <dbReference type="EMBL" id="GFH13571.1"/>
    </source>
</evidence>
<dbReference type="Pfam" id="PF00504">
    <property type="entry name" value="Chloroa_b-bind"/>
    <property type="match status" value="1"/>
</dbReference>
<dbReference type="SUPFAM" id="SSF103511">
    <property type="entry name" value="Chlorophyll a-b binding protein"/>
    <property type="match status" value="1"/>
</dbReference>
<evidence type="ECO:0000256" key="2">
    <source>
        <dbReference type="ARBA" id="ARBA00022528"/>
    </source>
</evidence>